<sequence>MTSTNKCNAWCETSHGWFYGTPKEVPVRGWNNICGRGDTCYVGFSYSGSHGPTTVVTVDSGTSGSQSHTIDTSTTRQSSWGLTATLGINADARLGLPLPKAGADKIVSPVMGGIGITAGLSTKWDMTVSKILGDRFAHTVDKKQSYGVSRSTSDLLGWGLSGGYSKENYATEYCGSWYTIPYVGLSCGRAAIGKFISARRAPNGTLTDSKCQYKQDYLNLCNTYYFKDPLDKPDLYRVRMVFALRDCDAYYILPGEYQLPTFRYSMSAGEDFELDHLQRFGNVNLPGEKIRDDAWVSARQALASKNSFTKLIGVNNWNFKYCGLGNYCVQHKLTPASCYDIPRGYIGDHKSANVVSVSVSPGTCCALFSRHECHGQPLLVKRNVTEDGLKRVGFHGLTHSVICDVEEYCK</sequence>
<gene>
    <name evidence="1" type="ORF">QBC35DRAFT_434885</name>
</gene>
<dbReference type="AlphaFoldDB" id="A0AAN7AHI3"/>
<evidence type="ECO:0000313" key="1">
    <source>
        <dbReference type="EMBL" id="KAK4187448.1"/>
    </source>
</evidence>
<reference evidence="1" key="2">
    <citation type="submission" date="2023-05" db="EMBL/GenBank/DDBJ databases">
        <authorList>
            <consortium name="Lawrence Berkeley National Laboratory"/>
            <person name="Steindorff A."/>
            <person name="Hensen N."/>
            <person name="Bonometti L."/>
            <person name="Westerberg I."/>
            <person name="Brannstrom I.O."/>
            <person name="Guillou S."/>
            <person name="Cros-Aarteil S."/>
            <person name="Calhoun S."/>
            <person name="Haridas S."/>
            <person name="Kuo A."/>
            <person name="Mondo S."/>
            <person name="Pangilinan J."/>
            <person name="Riley R."/>
            <person name="Labutti K."/>
            <person name="Andreopoulos B."/>
            <person name="Lipzen A."/>
            <person name="Chen C."/>
            <person name="Yanf M."/>
            <person name="Daum C."/>
            <person name="Ng V."/>
            <person name="Clum A."/>
            <person name="Ohm R."/>
            <person name="Martin F."/>
            <person name="Silar P."/>
            <person name="Natvig D."/>
            <person name="Lalanne C."/>
            <person name="Gautier V."/>
            <person name="Ament-Velasquez S.L."/>
            <person name="Kruys A."/>
            <person name="Hutchinson M.I."/>
            <person name="Powell A.J."/>
            <person name="Barry K."/>
            <person name="Miller A.N."/>
            <person name="Grigoriev I.V."/>
            <person name="Debuchy R."/>
            <person name="Gladieux P."/>
            <person name="Thoren M.H."/>
            <person name="Johannesson H."/>
        </authorList>
    </citation>
    <scope>NUCLEOTIDE SEQUENCE</scope>
    <source>
        <strain evidence="1">PSN309</strain>
    </source>
</reference>
<reference evidence="1" key="1">
    <citation type="journal article" date="2023" name="Mol. Phylogenet. Evol.">
        <title>Genome-scale phylogeny and comparative genomics of the fungal order Sordariales.</title>
        <authorList>
            <person name="Hensen N."/>
            <person name="Bonometti L."/>
            <person name="Westerberg I."/>
            <person name="Brannstrom I.O."/>
            <person name="Guillou S."/>
            <person name="Cros-Aarteil S."/>
            <person name="Calhoun S."/>
            <person name="Haridas S."/>
            <person name="Kuo A."/>
            <person name="Mondo S."/>
            <person name="Pangilinan J."/>
            <person name="Riley R."/>
            <person name="LaButti K."/>
            <person name="Andreopoulos B."/>
            <person name="Lipzen A."/>
            <person name="Chen C."/>
            <person name="Yan M."/>
            <person name="Daum C."/>
            <person name="Ng V."/>
            <person name="Clum A."/>
            <person name="Steindorff A."/>
            <person name="Ohm R.A."/>
            <person name="Martin F."/>
            <person name="Silar P."/>
            <person name="Natvig D.O."/>
            <person name="Lalanne C."/>
            <person name="Gautier V."/>
            <person name="Ament-Velasquez S.L."/>
            <person name="Kruys A."/>
            <person name="Hutchinson M.I."/>
            <person name="Powell A.J."/>
            <person name="Barry K."/>
            <person name="Miller A.N."/>
            <person name="Grigoriev I.V."/>
            <person name="Debuchy R."/>
            <person name="Gladieux P."/>
            <person name="Hiltunen Thoren M."/>
            <person name="Johannesson H."/>
        </authorList>
    </citation>
    <scope>NUCLEOTIDE SEQUENCE</scope>
    <source>
        <strain evidence="1">PSN309</strain>
    </source>
</reference>
<dbReference type="Proteomes" id="UP001302126">
    <property type="component" value="Unassembled WGS sequence"/>
</dbReference>
<comment type="caution">
    <text evidence="1">The sequence shown here is derived from an EMBL/GenBank/DDBJ whole genome shotgun (WGS) entry which is preliminary data.</text>
</comment>
<evidence type="ECO:0000313" key="2">
    <source>
        <dbReference type="Proteomes" id="UP001302126"/>
    </source>
</evidence>
<keyword evidence="2" id="KW-1185">Reference proteome</keyword>
<organism evidence="1 2">
    <name type="scientific">Podospora australis</name>
    <dbReference type="NCBI Taxonomy" id="1536484"/>
    <lineage>
        <taxon>Eukaryota</taxon>
        <taxon>Fungi</taxon>
        <taxon>Dikarya</taxon>
        <taxon>Ascomycota</taxon>
        <taxon>Pezizomycotina</taxon>
        <taxon>Sordariomycetes</taxon>
        <taxon>Sordariomycetidae</taxon>
        <taxon>Sordariales</taxon>
        <taxon>Podosporaceae</taxon>
        <taxon>Podospora</taxon>
    </lineage>
</organism>
<dbReference type="EMBL" id="MU864402">
    <property type="protein sequence ID" value="KAK4187448.1"/>
    <property type="molecule type" value="Genomic_DNA"/>
</dbReference>
<protein>
    <submittedName>
        <fullName evidence="1">Uncharacterized protein</fullName>
    </submittedName>
</protein>
<name>A0AAN7AHI3_9PEZI</name>
<accession>A0AAN7AHI3</accession>
<proteinExistence type="predicted"/>